<dbReference type="InterPro" id="IPR007139">
    <property type="entry name" value="DUF349"/>
</dbReference>
<evidence type="ECO:0000313" key="3">
    <source>
        <dbReference type="Proteomes" id="UP001375382"/>
    </source>
</evidence>
<keyword evidence="3" id="KW-1185">Reference proteome</keyword>
<sequence length="904" mass="102764">MIFNRFFKPKWQHADAAVRQQAIATLNPEDASHKAVLHELAFNDGAEAVRKAALYKLNDFSLWWQASKHDSAERLQQLAEQTLINQLLQNQVDAKLKQQFISQCNRSSILEQLAQTETDASIKFNLLQRLNKAELNIKALYDPVLQLAQKRQLLGQIDDEKTLEKLSQKLDDSLQADVQEKLAKISEQKQKPLLLRKQLTLLLAKLNAARERSSVAELPEQLQQYQTQWQQLDAELDCLGAEADEFRTKYAKISSQIEQWLAPKLEQLKQQQAEQHKAAERSALQQVLQQQLDALDQQLQQALVSTDISAAQQLEQQLTALMAEITDADINAKTALLNRSKQLQQQLMRLPELAEQLTGLTRIVADWAALPLPDSAEALALSAEQRQQWQQHWRQLSKSLMIAVPASLLQAKTDLQQQWQRSEQAFGQQAEKIQRQCRSKLAQYRRLYAAGKYKVLFGLFKGIEQDYQQLTAPLQAQLSKDYDFARDKMAELADWQEYIATPRKQELLTHMQQLSAELSESQMRQRADEVKQARAQWNSLGKADPALEAELNTAFDLACEQAFAPCRVYFAAHDALRAEHVKQRELIILQALDAGKDPAEAKVLESTVQQLKQAWQQAGAVDKQHYGALNERFNQALLPLQAQLKHSQQQAAAAKQQLIDKAQAALQLAEPNLTAKALKECQQQWKALSSAGRKQDQALWLSFRALCDGFFNARAEQFEQQKLAEQAELQQFESVVSALSVELEVAAEQSAFEAVRQQLSALEPHSVATVQAVRQLLDKLSQKQQRWQQSQQQREFSRMFDLLAEPELSAEKLPAGFRDCFNAQQEQQFNRQQLTIALELLSDQPSPDAERAARQQVQLLLLSDKHNQGSTLDKHSLLKRWLQFGVVAEAELPLLARVKAVFIN</sequence>
<keyword evidence="1" id="KW-0175">Coiled coil</keyword>
<dbReference type="EMBL" id="JALAAR010000008">
    <property type="protein sequence ID" value="MEH8017731.1"/>
    <property type="molecule type" value="Genomic_DNA"/>
</dbReference>
<dbReference type="Pfam" id="PF03993">
    <property type="entry name" value="DUF349"/>
    <property type="match status" value="2"/>
</dbReference>
<feature type="coiled-coil region" evidence="1">
    <location>
        <begin position="285"/>
        <end position="331"/>
    </location>
</feature>
<evidence type="ECO:0000313" key="2">
    <source>
        <dbReference type="EMBL" id="MEH8017731.1"/>
    </source>
</evidence>
<proteinExistence type="predicted"/>
<organism evidence="2 3">
    <name type="scientific">Rheinheimera muenzenbergensis</name>
    <dbReference type="NCBI Taxonomy" id="1193628"/>
    <lineage>
        <taxon>Bacteria</taxon>
        <taxon>Pseudomonadati</taxon>
        <taxon>Pseudomonadota</taxon>
        <taxon>Gammaproteobacteria</taxon>
        <taxon>Chromatiales</taxon>
        <taxon>Chromatiaceae</taxon>
        <taxon>Rheinheimera</taxon>
    </lineage>
</organism>
<protein>
    <submittedName>
        <fullName evidence="2">DUF349 domain-containing protein</fullName>
    </submittedName>
</protein>
<dbReference type="Proteomes" id="UP001375382">
    <property type="component" value="Unassembled WGS sequence"/>
</dbReference>
<evidence type="ECO:0000256" key="1">
    <source>
        <dbReference type="SAM" id="Coils"/>
    </source>
</evidence>
<dbReference type="RefSeq" id="WP_335736142.1">
    <property type="nucleotide sequence ID" value="NZ_JALAAR010000008.1"/>
</dbReference>
<comment type="caution">
    <text evidence="2">The sequence shown here is derived from an EMBL/GenBank/DDBJ whole genome shotgun (WGS) entry which is preliminary data.</text>
</comment>
<name>A0ABU8C716_9GAMM</name>
<accession>A0ABU8C716</accession>
<reference evidence="2 3" key="1">
    <citation type="journal article" date="2023" name="Ecotoxicol. Environ. Saf.">
        <title>Mercury remediation potential of mercury-resistant strain Rheinheimera metallidurans sp. nov. isolated from a municipal waste dumping site.</title>
        <authorList>
            <person name="Yadav V."/>
            <person name="Manjhi A."/>
            <person name="Vadakedath N."/>
        </authorList>
    </citation>
    <scope>NUCLEOTIDE SEQUENCE [LARGE SCALE GENOMIC DNA]</scope>
    <source>
        <strain evidence="2 3">E-49</strain>
    </source>
</reference>
<gene>
    <name evidence="2" type="ORF">MN202_10830</name>
</gene>